<keyword evidence="1" id="KW-0472">Membrane</keyword>
<keyword evidence="1" id="KW-1133">Transmembrane helix</keyword>
<evidence type="ECO:0000256" key="1">
    <source>
        <dbReference type="SAM" id="Phobius"/>
    </source>
</evidence>
<protein>
    <submittedName>
        <fullName evidence="2">Uncharacterized protein</fullName>
    </submittedName>
</protein>
<dbReference type="HOGENOM" id="CLU_201894_0_0_3"/>
<accession>A3PB84</accession>
<organism evidence="2 3">
    <name type="scientific">Prochlorococcus marinus (strain MIT 9301)</name>
    <dbReference type="NCBI Taxonomy" id="167546"/>
    <lineage>
        <taxon>Bacteria</taxon>
        <taxon>Bacillati</taxon>
        <taxon>Cyanobacteriota</taxon>
        <taxon>Cyanophyceae</taxon>
        <taxon>Synechococcales</taxon>
        <taxon>Prochlorococcaceae</taxon>
        <taxon>Prochlorococcus</taxon>
    </lineage>
</organism>
<name>A3PB84_PROM0</name>
<dbReference type="STRING" id="167546.P9301_03861"/>
<proteinExistence type="predicted"/>
<reference evidence="2 3" key="1">
    <citation type="journal article" date="2007" name="PLoS Genet.">
        <title>Patterns and implications of gene gain and loss in the evolution of Prochlorococcus.</title>
        <authorList>
            <person name="Kettler G.C."/>
            <person name="Martiny A.C."/>
            <person name="Huang K."/>
            <person name="Zucker J."/>
            <person name="Coleman M.L."/>
            <person name="Rodrigue S."/>
            <person name="Chen F."/>
            <person name="Lapidus A."/>
            <person name="Ferriera S."/>
            <person name="Johnson J."/>
            <person name="Steglich C."/>
            <person name="Church G.M."/>
            <person name="Richardson P."/>
            <person name="Chisholm S.W."/>
        </authorList>
    </citation>
    <scope>NUCLEOTIDE SEQUENCE [LARGE SCALE GENOMIC DNA]</scope>
    <source>
        <strain evidence="2 3">MIT 9301</strain>
    </source>
</reference>
<evidence type="ECO:0000313" key="2">
    <source>
        <dbReference type="EMBL" id="ABO17009.1"/>
    </source>
</evidence>
<dbReference type="KEGG" id="pmg:P9301_03861"/>
<gene>
    <name evidence="2" type="ordered locus">P9301_03861</name>
</gene>
<dbReference type="AlphaFoldDB" id="A3PB84"/>
<keyword evidence="3" id="KW-1185">Reference proteome</keyword>
<dbReference type="EMBL" id="CP000576">
    <property type="protein sequence ID" value="ABO17009.1"/>
    <property type="molecule type" value="Genomic_DNA"/>
</dbReference>
<keyword evidence="1" id="KW-0812">Transmembrane</keyword>
<feature type="transmembrane region" description="Helical" evidence="1">
    <location>
        <begin position="6"/>
        <end position="25"/>
    </location>
</feature>
<dbReference type="Proteomes" id="UP000001430">
    <property type="component" value="Chromosome"/>
</dbReference>
<sequence length="54" mass="6627">MNFEAGIRFIVFLIIFGVTNYLMMLRRYEKDIKKKKYLQQEKISRLYPKGSFIF</sequence>
<evidence type="ECO:0000313" key="3">
    <source>
        <dbReference type="Proteomes" id="UP000001430"/>
    </source>
</evidence>